<reference evidence="2" key="1">
    <citation type="journal article" date="2013" name="J. Plant Res.">
        <title>Effect of fungi and light on seed germination of three Opuntia species from semiarid lands of central Mexico.</title>
        <authorList>
            <person name="Delgado-Sanchez P."/>
            <person name="Jimenez-Bremont J.F."/>
            <person name="Guerrero-Gonzalez Mde L."/>
            <person name="Flores J."/>
        </authorList>
    </citation>
    <scope>NUCLEOTIDE SEQUENCE</scope>
    <source>
        <tissue evidence="2">Cladode</tissue>
    </source>
</reference>
<protein>
    <submittedName>
        <fullName evidence="2">Uncharacterized protein</fullName>
    </submittedName>
</protein>
<sequence>MGIIAAGLSKRLYCAATVFLFTSTIDATIVARMLIRYPMPILCKHVMPDGFPVNLRTKGTKNRSYKASPVSIVTMVNIDRLAGGISNDGDRCRSMLRAC</sequence>
<organism evidence="2">
    <name type="scientific">Opuntia streptacantha</name>
    <name type="common">Prickly pear cactus</name>
    <name type="synonym">Opuntia cardona</name>
    <dbReference type="NCBI Taxonomy" id="393608"/>
    <lineage>
        <taxon>Eukaryota</taxon>
        <taxon>Viridiplantae</taxon>
        <taxon>Streptophyta</taxon>
        <taxon>Embryophyta</taxon>
        <taxon>Tracheophyta</taxon>
        <taxon>Spermatophyta</taxon>
        <taxon>Magnoliopsida</taxon>
        <taxon>eudicotyledons</taxon>
        <taxon>Gunneridae</taxon>
        <taxon>Pentapetalae</taxon>
        <taxon>Caryophyllales</taxon>
        <taxon>Cactineae</taxon>
        <taxon>Cactaceae</taxon>
        <taxon>Opuntioideae</taxon>
        <taxon>Opuntia</taxon>
    </lineage>
</organism>
<name>A0A7C9AAS3_OPUST</name>
<dbReference type="AlphaFoldDB" id="A0A7C9AAS3"/>
<keyword evidence="1" id="KW-0812">Transmembrane</keyword>
<proteinExistence type="predicted"/>
<reference evidence="2" key="2">
    <citation type="submission" date="2020-07" db="EMBL/GenBank/DDBJ databases">
        <authorList>
            <person name="Vera ALvarez R."/>
            <person name="Arias-Moreno D.M."/>
            <person name="Jimenez-Jacinto V."/>
            <person name="Jimenez-Bremont J.F."/>
            <person name="Swaminathan K."/>
            <person name="Moose S.P."/>
            <person name="Guerrero-Gonzalez M.L."/>
            <person name="Marino-Ramirez L."/>
            <person name="Landsman D."/>
            <person name="Rodriguez-Kessler M."/>
            <person name="Delgado-Sanchez P."/>
        </authorList>
    </citation>
    <scope>NUCLEOTIDE SEQUENCE</scope>
    <source>
        <tissue evidence="2">Cladode</tissue>
    </source>
</reference>
<evidence type="ECO:0000256" key="1">
    <source>
        <dbReference type="SAM" id="Phobius"/>
    </source>
</evidence>
<feature type="transmembrane region" description="Helical" evidence="1">
    <location>
        <begin position="12"/>
        <end position="35"/>
    </location>
</feature>
<dbReference type="EMBL" id="GISG01214652">
    <property type="protein sequence ID" value="MBA4662071.1"/>
    <property type="molecule type" value="Transcribed_RNA"/>
</dbReference>
<keyword evidence="1" id="KW-0472">Membrane</keyword>
<evidence type="ECO:0000313" key="2">
    <source>
        <dbReference type="EMBL" id="MBA4662071.1"/>
    </source>
</evidence>
<keyword evidence="1" id="KW-1133">Transmembrane helix</keyword>
<accession>A0A7C9AAS3</accession>